<keyword evidence="2" id="KW-1133">Transmembrane helix</keyword>
<keyword evidence="2" id="KW-0472">Membrane</keyword>
<name>I4BEH3_MYCCN</name>
<dbReference type="AlphaFoldDB" id="I4BEH3"/>
<keyword evidence="2" id="KW-0812">Transmembrane</keyword>
<dbReference type="eggNOG" id="ENOG5033C3T">
    <property type="taxonomic scope" value="Bacteria"/>
</dbReference>
<protein>
    <recommendedName>
        <fullName evidence="5">DUF3060 domain-containing protein</fullName>
    </recommendedName>
</protein>
<proteinExistence type="predicted"/>
<reference evidence="3 4" key="1">
    <citation type="submission" date="2012-06" db="EMBL/GenBank/DDBJ databases">
        <title>Complete sequence of chromosome of Mycobacterium chubuense NBB4.</title>
        <authorList>
            <consortium name="US DOE Joint Genome Institute"/>
            <person name="Lucas S."/>
            <person name="Han J."/>
            <person name="Lapidus A."/>
            <person name="Cheng J.-F."/>
            <person name="Goodwin L."/>
            <person name="Pitluck S."/>
            <person name="Peters L."/>
            <person name="Mikhailova N."/>
            <person name="Teshima H."/>
            <person name="Detter J.C."/>
            <person name="Han C."/>
            <person name="Tapia R."/>
            <person name="Land M."/>
            <person name="Hauser L."/>
            <person name="Kyrpides N."/>
            <person name="Ivanova N."/>
            <person name="Pagani I."/>
            <person name="Mattes T."/>
            <person name="Holmes A."/>
            <person name="Rutledge P."/>
            <person name="Paulsen I."/>
            <person name="Coleman N."/>
            <person name="Woyke T."/>
        </authorList>
    </citation>
    <scope>NUCLEOTIDE SEQUENCE [LARGE SCALE GENOMIC DNA]</scope>
    <source>
        <strain evidence="3 4">NBB4</strain>
    </source>
</reference>
<dbReference type="EMBL" id="CP003053">
    <property type="protein sequence ID" value="AFM15680.1"/>
    <property type="molecule type" value="Genomic_DNA"/>
</dbReference>
<evidence type="ECO:0000256" key="2">
    <source>
        <dbReference type="SAM" id="Phobius"/>
    </source>
</evidence>
<feature type="region of interest" description="Disordered" evidence="1">
    <location>
        <begin position="1"/>
        <end position="31"/>
    </location>
</feature>
<dbReference type="Pfam" id="PF11259">
    <property type="entry name" value="DUF3060"/>
    <property type="match status" value="1"/>
</dbReference>
<feature type="compositionally biased region" description="Basic and acidic residues" evidence="1">
    <location>
        <begin position="7"/>
        <end position="18"/>
    </location>
</feature>
<dbReference type="PATRIC" id="fig|710421.3.peg.874"/>
<accession>I4BEH3</accession>
<evidence type="ECO:0008006" key="5">
    <source>
        <dbReference type="Google" id="ProtNLM"/>
    </source>
</evidence>
<keyword evidence="4" id="KW-1185">Reference proteome</keyword>
<evidence type="ECO:0000313" key="3">
    <source>
        <dbReference type="EMBL" id="AFM15680.1"/>
    </source>
</evidence>
<dbReference type="OrthoDB" id="4697236at2"/>
<feature type="transmembrane region" description="Helical" evidence="2">
    <location>
        <begin position="77"/>
        <end position="101"/>
    </location>
</feature>
<dbReference type="RefSeq" id="WP_014814171.1">
    <property type="nucleotide sequence ID" value="NC_018027.1"/>
</dbReference>
<evidence type="ECO:0000313" key="4">
    <source>
        <dbReference type="Proteomes" id="UP000006057"/>
    </source>
</evidence>
<organism evidence="3 4">
    <name type="scientific">Mycolicibacterium chubuense (strain NBB4)</name>
    <name type="common">Mycobacterium chubuense</name>
    <dbReference type="NCBI Taxonomy" id="710421"/>
    <lineage>
        <taxon>Bacteria</taxon>
        <taxon>Bacillati</taxon>
        <taxon>Actinomycetota</taxon>
        <taxon>Actinomycetes</taxon>
        <taxon>Mycobacteriales</taxon>
        <taxon>Mycobacteriaceae</taxon>
        <taxon>Mycolicibacterium</taxon>
    </lineage>
</organism>
<dbReference type="Proteomes" id="UP000006057">
    <property type="component" value="Chromosome"/>
</dbReference>
<sequence>MEPFGDPEARIRDLERPLTDQARATELGTRPFEAALVPVPGPVPQPHAGQPFPQDGSPYYAPPRQIVRKRSTVTAQWLIPAVAGVVLVAGVIGVVTVVTVAKVDRAVAPRPVPVAPGMSGGGGSVAGGVPTAQAPVGGAASVPTVAAGATLSIGGVDKHQTVLCDHGAVGVSGVNNTIDIQGSCGTVTVSGMNNVITVEAAGAISASGFDNKVTYRGGTPQISRSGSGNVVAQG</sequence>
<dbReference type="InterPro" id="IPR021417">
    <property type="entry name" value="DUF3060"/>
</dbReference>
<dbReference type="HOGENOM" id="CLU_085688_0_0_11"/>
<gene>
    <name evidence="3" type="ordered locus">Mycch_0866</name>
</gene>
<dbReference type="STRING" id="710421.Mycch_0866"/>
<evidence type="ECO:0000256" key="1">
    <source>
        <dbReference type="SAM" id="MobiDB-lite"/>
    </source>
</evidence>
<dbReference type="KEGG" id="mcb:Mycch_0866"/>